<proteinExistence type="predicted"/>
<keyword evidence="2" id="KW-1185">Reference proteome</keyword>
<reference evidence="1" key="1">
    <citation type="submission" date="2022-02" db="EMBL/GenBank/DDBJ databases">
        <title>Plant Genome Project.</title>
        <authorList>
            <person name="Zhang R.-G."/>
        </authorList>
    </citation>
    <scope>NUCLEOTIDE SEQUENCE</scope>
    <source>
        <strain evidence="1">AT1</strain>
    </source>
</reference>
<comment type="caution">
    <text evidence="1">The sequence shown here is derived from an EMBL/GenBank/DDBJ whole genome shotgun (WGS) entry which is preliminary data.</text>
</comment>
<gene>
    <name evidence="1" type="ORF">RHMOL_Rhmol07G0223100</name>
</gene>
<sequence length="96" mass="11095">MCPLVGSIIASIMCLPGGFYNIQQTYGFLPPMNYHEDEVKPDKLEEVEGEGSYEHKEDESEEPMIVYLELFKEKYGPKKPEKYGRKEPKKYVGKSK</sequence>
<dbReference type="Proteomes" id="UP001062846">
    <property type="component" value="Chromosome 7"/>
</dbReference>
<protein>
    <submittedName>
        <fullName evidence="1">Uncharacterized protein</fullName>
    </submittedName>
</protein>
<organism evidence="1 2">
    <name type="scientific">Rhododendron molle</name>
    <name type="common">Chinese azalea</name>
    <name type="synonym">Azalea mollis</name>
    <dbReference type="NCBI Taxonomy" id="49168"/>
    <lineage>
        <taxon>Eukaryota</taxon>
        <taxon>Viridiplantae</taxon>
        <taxon>Streptophyta</taxon>
        <taxon>Embryophyta</taxon>
        <taxon>Tracheophyta</taxon>
        <taxon>Spermatophyta</taxon>
        <taxon>Magnoliopsida</taxon>
        <taxon>eudicotyledons</taxon>
        <taxon>Gunneridae</taxon>
        <taxon>Pentapetalae</taxon>
        <taxon>asterids</taxon>
        <taxon>Ericales</taxon>
        <taxon>Ericaceae</taxon>
        <taxon>Ericoideae</taxon>
        <taxon>Rhodoreae</taxon>
        <taxon>Rhododendron</taxon>
    </lineage>
</organism>
<name>A0ACC0N465_RHOML</name>
<evidence type="ECO:0000313" key="1">
    <source>
        <dbReference type="EMBL" id="KAI8547786.1"/>
    </source>
</evidence>
<accession>A0ACC0N465</accession>
<evidence type="ECO:0000313" key="2">
    <source>
        <dbReference type="Proteomes" id="UP001062846"/>
    </source>
</evidence>
<dbReference type="EMBL" id="CM046394">
    <property type="protein sequence ID" value="KAI8547786.1"/>
    <property type="molecule type" value="Genomic_DNA"/>
</dbReference>